<dbReference type="Pfam" id="PF24626">
    <property type="entry name" value="SH3_Tf2-1"/>
    <property type="match status" value="1"/>
</dbReference>
<dbReference type="InterPro" id="IPR056924">
    <property type="entry name" value="SH3_Tf2-1"/>
</dbReference>
<sequence length="262" mass="30006">MVQETTDKVVLIKERLNATRERQNSYADNRRKPLEFEVGPFEILEIIGLVAYRLRFPQELSSIHDTFHVSNLKKCLADANLHVSFEEIRVDKTLCFVEEPVEIMDREVKKLKRSRIPIVKVCWNSKHGPKYTWEREDFMKTKYSSLFVDRMMRLPVKFQDEISPKRGDCDNRDLTSKSEPSEVKEGKVVPKVDDVSLVDEVFDGAFGGDGENDYFMGEGVVLSSSSIVRSTKSCLGGIIVNLIFLEGLEEEACVDAMEVEEK</sequence>
<comment type="caution">
    <text evidence="3">The sequence shown here is derived from an EMBL/GenBank/DDBJ whole genome shotgun (WGS) entry which is preliminary data.</text>
</comment>
<dbReference type="PANTHER" id="PTHR46148">
    <property type="entry name" value="CHROMO DOMAIN-CONTAINING PROTEIN"/>
    <property type="match status" value="1"/>
</dbReference>
<evidence type="ECO:0000313" key="4">
    <source>
        <dbReference type="Proteomes" id="UP001151760"/>
    </source>
</evidence>
<dbReference type="Proteomes" id="UP001151760">
    <property type="component" value="Unassembled WGS sequence"/>
</dbReference>
<dbReference type="PANTHER" id="PTHR46148:SF59">
    <property type="entry name" value="NUCLEOTIDYLTRANSFERASE, RIBONUCLEASE H"/>
    <property type="match status" value="1"/>
</dbReference>
<accession>A0ABQ5B8L8</accession>
<reference evidence="3" key="2">
    <citation type="submission" date="2022-01" db="EMBL/GenBank/DDBJ databases">
        <authorList>
            <person name="Yamashiro T."/>
            <person name="Shiraishi A."/>
            <person name="Satake H."/>
            <person name="Nakayama K."/>
        </authorList>
    </citation>
    <scope>NUCLEOTIDE SEQUENCE</scope>
</reference>
<proteinExistence type="predicted"/>
<evidence type="ECO:0000259" key="2">
    <source>
        <dbReference type="Pfam" id="PF24626"/>
    </source>
</evidence>
<dbReference type="EMBL" id="BQNB010012997">
    <property type="protein sequence ID" value="GJT10564.1"/>
    <property type="molecule type" value="Genomic_DNA"/>
</dbReference>
<evidence type="ECO:0000256" key="1">
    <source>
        <dbReference type="SAM" id="MobiDB-lite"/>
    </source>
</evidence>
<gene>
    <name evidence="3" type="ORF">Tco_0857606</name>
</gene>
<evidence type="ECO:0000313" key="3">
    <source>
        <dbReference type="EMBL" id="GJT10564.1"/>
    </source>
</evidence>
<reference evidence="3" key="1">
    <citation type="journal article" date="2022" name="Int. J. Mol. Sci.">
        <title>Draft Genome of Tanacetum Coccineum: Genomic Comparison of Closely Related Tanacetum-Family Plants.</title>
        <authorList>
            <person name="Yamashiro T."/>
            <person name="Shiraishi A."/>
            <person name="Nakayama K."/>
            <person name="Satake H."/>
        </authorList>
    </citation>
    <scope>NUCLEOTIDE SEQUENCE</scope>
</reference>
<feature type="region of interest" description="Disordered" evidence="1">
    <location>
        <begin position="164"/>
        <end position="185"/>
    </location>
</feature>
<keyword evidence="4" id="KW-1185">Reference proteome</keyword>
<protein>
    <recommendedName>
        <fullName evidence="2">Tf2-1-like SH3-like domain-containing protein</fullName>
    </recommendedName>
</protein>
<name>A0ABQ5B8L8_9ASTR</name>
<feature type="domain" description="Tf2-1-like SH3-like" evidence="2">
    <location>
        <begin position="36"/>
        <end position="75"/>
    </location>
</feature>
<organism evidence="3 4">
    <name type="scientific">Tanacetum coccineum</name>
    <dbReference type="NCBI Taxonomy" id="301880"/>
    <lineage>
        <taxon>Eukaryota</taxon>
        <taxon>Viridiplantae</taxon>
        <taxon>Streptophyta</taxon>
        <taxon>Embryophyta</taxon>
        <taxon>Tracheophyta</taxon>
        <taxon>Spermatophyta</taxon>
        <taxon>Magnoliopsida</taxon>
        <taxon>eudicotyledons</taxon>
        <taxon>Gunneridae</taxon>
        <taxon>Pentapetalae</taxon>
        <taxon>asterids</taxon>
        <taxon>campanulids</taxon>
        <taxon>Asterales</taxon>
        <taxon>Asteraceae</taxon>
        <taxon>Asteroideae</taxon>
        <taxon>Anthemideae</taxon>
        <taxon>Anthemidinae</taxon>
        <taxon>Tanacetum</taxon>
    </lineage>
</organism>